<organism evidence="3">
    <name type="scientific">hydrothermal vent metagenome</name>
    <dbReference type="NCBI Taxonomy" id="652676"/>
    <lineage>
        <taxon>unclassified sequences</taxon>
        <taxon>metagenomes</taxon>
        <taxon>ecological metagenomes</taxon>
    </lineage>
</organism>
<dbReference type="PROSITE" id="PS50234">
    <property type="entry name" value="VWFA"/>
    <property type="match status" value="1"/>
</dbReference>
<dbReference type="Gene3D" id="3.40.50.410">
    <property type="entry name" value="von Willebrand factor, type A domain"/>
    <property type="match status" value="1"/>
</dbReference>
<gene>
    <name evidence="3" type="ORF">MNBD_GAMMA23-2527</name>
</gene>
<dbReference type="AlphaFoldDB" id="A0A3B0ZJ69"/>
<sequence length="711" mass="82513">MTIKAPFTSEEILKCLDIYLDVEFTFYHNEKHADVLAALPLTQQQYILAWVQRTASTHHELGYQFMAYIVDILNEMDAKTIEAWALHAMDTYDVKGLYPALEVIRNVNNFLQLSHEKEAGAVLEDESAVLLHFMHGLSGRKLKLEEAEQVYTDTETIFLPALVASLENKKENFKLYKVMVAYCWAQSRFGTYRINLFQEVESAEYPEKFIALFHAVETLRLEHCLARELPGLYRQLCGIKSQLDNPDLDKQWQAISEQLQAETCTVKDTLNIVHQYLNKLEPFTPYCYQGLLQPEITAGVMQARMDKEKKQLKNILRKMQDDLNEGKELEPLQNNQSKAKFELKDIKEQSSQQDFTMELTLDDQPIAPPDNAKNLMSSILQDLGDIPDEYLVAAGDGEYDPSFFEEKEEDPDDVWKGPYHEEGAFLYNEWDFKRQNYRKNWCAVREKVVKPIYDNFVNNTMKKHGKLIKHLRKTFEAMRDDNKLLKRQTNGDEIDIDAYVEALADAKDGSEMTDRLYMQMQRHERNIAVCFMVDMSGSTKGWINDAEREALVLLCESLESLGDRYAIYGFSGLARKRCEIYTIKEFDDIYDEEVKARISGIEPKDYTRMGFAIRHLNKKLLDIEAKTRILITISDGKPDDYDSYRGEYGIEDTRRALVETRREGIHPYCITIDSEAKDYLPHMYGAAAYTVIDEIRELPLKVSDIYRRLTT</sequence>
<dbReference type="InterPro" id="IPR002035">
    <property type="entry name" value="VWF_A"/>
</dbReference>
<proteinExistence type="predicted"/>
<reference evidence="3" key="1">
    <citation type="submission" date="2018-06" db="EMBL/GenBank/DDBJ databases">
        <authorList>
            <person name="Zhirakovskaya E."/>
        </authorList>
    </citation>
    <scope>NUCLEOTIDE SEQUENCE</scope>
</reference>
<dbReference type="PANTHER" id="PTHR41248:SF1">
    <property type="entry name" value="NORD PROTEIN"/>
    <property type="match status" value="1"/>
</dbReference>
<evidence type="ECO:0000313" key="3">
    <source>
        <dbReference type="EMBL" id="VAW91691.1"/>
    </source>
</evidence>
<dbReference type="CDD" id="cd01454">
    <property type="entry name" value="vWA_norD_type"/>
    <property type="match status" value="1"/>
</dbReference>
<evidence type="ECO:0000259" key="2">
    <source>
        <dbReference type="PROSITE" id="PS50234"/>
    </source>
</evidence>
<keyword evidence="1" id="KW-0175">Coiled coil</keyword>
<feature type="coiled-coil region" evidence="1">
    <location>
        <begin position="302"/>
        <end position="329"/>
    </location>
</feature>
<feature type="domain" description="VWFA" evidence="2">
    <location>
        <begin position="528"/>
        <end position="709"/>
    </location>
</feature>
<evidence type="ECO:0000256" key="1">
    <source>
        <dbReference type="SAM" id="Coils"/>
    </source>
</evidence>
<dbReference type="InterPro" id="IPR051928">
    <property type="entry name" value="NorD/CobT"/>
</dbReference>
<accession>A0A3B0ZJ69</accession>
<dbReference type="EMBL" id="UOFT01000013">
    <property type="protein sequence ID" value="VAW91691.1"/>
    <property type="molecule type" value="Genomic_DNA"/>
</dbReference>
<dbReference type="PANTHER" id="PTHR41248">
    <property type="entry name" value="NORD PROTEIN"/>
    <property type="match status" value="1"/>
</dbReference>
<dbReference type="SMART" id="SM00327">
    <property type="entry name" value="VWA"/>
    <property type="match status" value="1"/>
</dbReference>
<dbReference type="InterPro" id="IPR036465">
    <property type="entry name" value="vWFA_dom_sf"/>
</dbReference>
<name>A0A3B0ZJ69_9ZZZZ</name>
<dbReference type="SUPFAM" id="SSF53300">
    <property type="entry name" value="vWA-like"/>
    <property type="match status" value="1"/>
</dbReference>
<protein>
    <submittedName>
        <fullName evidence="3">Nitric oxide reductase activation protein NorD</fullName>
    </submittedName>
</protein>